<evidence type="ECO:0000313" key="3">
    <source>
        <dbReference type="EMBL" id="OJJ89213.1"/>
    </source>
</evidence>
<feature type="compositionally biased region" description="Low complexity" evidence="1">
    <location>
        <begin position="332"/>
        <end position="347"/>
    </location>
</feature>
<feature type="region of interest" description="Disordered" evidence="1">
    <location>
        <begin position="13"/>
        <end position="45"/>
    </location>
</feature>
<reference evidence="4" key="1">
    <citation type="journal article" date="2017" name="Genome Biol.">
        <title>Comparative genomics reveals high biological diversity and specific adaptations in the industrially and medically important fungal genus Aspergillus.</title>
        <authorList>
            <person name="de Vries R.P."/>
            <person name="Riley R."/>
            <person name="Wiebenga A."/>
            <person name="Aguilar-Osorio G."/>
            <person name="Amillis S."/>
            <person name="Uchima C.A."/>
            <person name="Anderluh G."/>
            <person name="Asadollahi M."/>
            <person name="Askin M."/>
            <person name="Barry K."/>
            <person name="Battaglia E."/>
            <person name="Bayram O."/>
            <person name="Benocci T."/>
            <person name="Braus-Stromeyer S.A."/>
            <person name="Caldana C."/>
            <person name="Canovas D."/>
            <person name="Cerqueira G.C."/>
            <person name="Chen F."/>
            <person name="Chen W."/>
            <person name="Choi C."/>
            <person name="Clum A."/>
            <person name="Dos Santos R.A."/>
            <person name="Damasio A.R."/>
            <person name="Diallinas G."/>
            <person name="Emri T."/>
            <person name="Fekete E."/>
            <person name="Flipphi M."/>
            <person name="Freyberg S."/>
            <person name="Gallo A."/>
            <person name="Gournas C."/>
            <person name="Habgood R."/>
            <person name="Hainaut M."/>
            <person name="Harispe M.L."/>
            <person name="Henrissat B."/>
            <person name="Hilden K.S."/>
            <person name="Hope R."/>
            <person name="Hossain A."/>
            <person name="Karabika E."/>
            <person name="Karaffa L."/>
            <person name="Karanyi Z."/>
            <person name="Krasevec N."/>
            <person name="Kuo A."/>
            <person name="Kusch H."/>
            <person name="LaButti K."/>
            <person name="Lagendijk E.L."/>
            <person name="Lapidus A."/>
            <person name="Levasseur A."/>
            <person name="Lindquist E."/>
            <person name="Lipzen A."/>
            <person name="Logrieco A.F."/>
            <person name="MacCabe A."/>
            <person name="Maekelae M.R."/>
            <person name="Malavazi I."/>
            <person name="Melin P."/>
            <person name="Meyer V."/>
            <person name="Mielnichuk N."/>
            <person name="Miskei M."/>
            <person name="Molnar A.P."/>
            <person name="Mule G."/>
            <person name="Ngan C.Y."/>
            <person name="Orejas M."/>
            <person name="Orosz E."/>
            <person name="Ouedraogo J.P."/>
            <person name="Overkamp K.M."/>
            <person name="Park H.-S."/>
            <person name="Perrone G."/>
            <person name="Piumi F."/>
            <person name="Punt P.J."/>
            <person name="Ram A.F."/>
            <person name="Ramon A."/>
            <person name="Rauscher S."/>
            <person name="Record E."/>
            <person name="Riano-Pachon D.M."/>
            <person name="Robert V."/>
            <person name="Roehrig J."/>
            <person name="Ruller R."/>
            <person name="Salamov A."/>
            <person name="Salih N.S."/>
            <person name="Samson R.A."/>
            <person name="Sandor E."/>
            <person name="Sanguinetti M."/>
            <person name="Schuetze T."/>
            <person name="Sepcic K."/>
            <person name="Shelest E."/>
            <person name="Sherlock G."/>
            <person name="Sophianopoulou V."/>
            <person name="Squina F.M."/>
            <person name="Sun H."/>
            <person name="Susca A."/>
            <person name="Todd R.B."/>
            <person name="Tsang A."/>
            <person name="Unkles S.E."/>
            <person name="van de Wiele N."/>
            <person name="van Rossen-Uffink D."/>
            <person name="Oliveira J.V."/>
            <person name="Vesth T.C."/>
            <person name="Visser J."/>
            <person name="Yu J.-H."/>
            <person name="Zhou M."/>
            <person name="Andersen M.R."/>
            <person name="Archer D.B."/>
            <person name="Baker S.E."/>
            <person name="Benoit I."/>
            <person name="Brakhage A.A."/>
            <person name="Braus G.H."/>
            <person name="Fischer R."/>
            <person name="Frisvad J.C."/>
            <person name="Goldman G.H."/>
            <person name="Houbraken J."/>
            <person name="Oakley B."/>
            <person name="Pocsi I."/>
            <person name="Scazzocchio C."/>
            <person name="Seiboth B."/>
            <person name="vanKuyk P.A."/>
            <person name="Wortman J."/>
            <person name="Dyer P.S."/>
            <person name="Grigoriev I.V."/>
        </authorList>
    </citation>
    <scope>NUCLEOTIDE SEQUENCE [LARGE SCALE GENOMIC DNA]</scope>
    <source>
        <strain evidence="4">CBS 516.65</strain>
    </source>
</reference>
<name>A0A1L9VZ69_ASPGL</name>
<feature type="compositionally biased region" description="Polar residues" evidence="1">
    <location>
        <begin position="527"/>
        <end position="544"/>
    </location>
</feature>
<feature type="compositionally biased region" description="Polar residues" evidence="1">
    <location>
        <begin position="299"/>
        <end position="317"/>
    </location>
</feature>
<gene>
    <name evidence="3" type="ORF">ASPGLDRAFT_213929</name>
</gene>
<feature type="compositionally biased region" description="Low complexity" evidence="1">
    <location>
        <begin position="254"/>
        <end position="266"/>
    </location>
</feature>
<dbReference type="OrthoDB" id="5376312at2759"/>
<feature type="compositionally biased region" description="Basic and acidic residues" evidence="1">
    <location>
        <begin position="433"/>
        <end position="443"/>
    </location>
</feature>
<feature type="compositionally biased region" description="Polar residues" evidence="1">
    <location>
        <begin position="419"/>
        <end position="431"/>
    </location>
</feature>
<keyword evidence="2" id="KW-0472">Membrane</keyword>
<feature type="compositionally biased region" description="Basic and acidic residues" evidence="1">
    <location>
        <begin position="493"/>
        <end position="523"/>
    </location>
</feature>
<keyword evidence="2" id="KW-0812">Transmembrane</keyword>
<evidence type="ECO:0000256" key="1">
    <source>
        <dbReference type="SAM" id="MobiDB-lite"/>
    </source>
</evidence>
<dbReference type="RefSeq" id="XP_022405875.1">
    <property type="nucleotide sequence ID" value="XM_022543088.1"/>
</dbReference>
<keyword evidence="4" id="KW-1185">Reference proteome</keyword>
<dbReference type="EMBL" id="KV878888">
    <property type="protein sequence ID" value="OJJ89213.1"/>
    <property type="molecule type" value="Genomic_DNA"/>
</dbReference>
<dbReference type="STRING" id="1160497.A0A1L9VZ69"/>
<evidence type="ECO:0000256" key="2">
    <source>
        <dbReference type="SAM" id="Phobius"/>
    </source>
</evidence>
<protein>
    <submittedName>
        <fullName evidence="3">Uncharacterized protein</fullName>
    </submittedName>
</protein>
<organism evidence="3 4">
    <name type="scientific">Aspergillus glaucus CBS 516.65</name>
    <dbReference type="NCBI Taxonomy" id="1160497"/>
    <lineage>
        <taxon>Eukaryota</taxon>
        <taxon>Fungi</taxon>
        <taxon>Dikarya</taxon>
        <taxon>Ascomycota</taxon>
        <taxon>Pezizomycotina</taxon>
        <taxon>Eurotiomycetes</taxon>
        <taxon>Eurotiomycetidae</taxon>
        <taxon>Eurotiales</taxon>
        <taxon>Aspergillaceae</taxon>
        <taxon>Aspergillus</taxon>
        <taxon>Aspergillus subgen. Aspergillus</taxon>
    </lineage>
</organism>
<dbReference type="VEuPathDB" id="FungiDB:ASPGLDRAFT_213929"/>
<proteinExistence type="predicted"/>
<evidence type="ECO:0000313" key="4">
    <source>
        <dbReference type="Proteomes" id="UP000184300"/>
    </source>
</evidence>
<dbReference type="GeneID" id="34459349"/>
<feature type="region of interest" description="Disordered" evidence="1">
    <location>
        <begin position="243"/>
        <end position="280"/>
    </location>
</feature>
<feature type="compositionally biased region" description="Polar residues" evidence="1">
    <location>
        <begin position="105"/>
        <end position="118"/>
    </location>
</feature>
<feature type="compositionally biased region" description="Polar residues" evidence="1">
    <location>
        <begin position="349"/>
        <end position="359"/>
    </location>
</feature>
<keyword evidence="2" id="KW-1133">Transmembrane helix</keyword>
<dbReference type="AlphaFoldDB" id="A0A1L9VZ69"/>
<feature type="compositionally biased region" description="Polar residues" evidence="1">
    <location>
        <begin position="444"/>
        <end position="453"/>
    </location>
</feature>
<feature type="compositionally biased region" description="Basic and acidic residues" evidence="1">
    <location>
        <begin position="243"/>
        <end position="253"/>
    </location>
</feature>
<feature type="transmembrane region" description="Helical" evidence="2">
    <location>
        <begin position="51"/>
        <end position="73"/>
    </location>
</feature>
<feature type="region of interest" description="Disordered" evidence="1">
    <location>
        <begin position="104"/>
        <end position="138"/>
    </location>
</feature>
<accession>A0A1L9VZ69</accession>
<dbReference type="Proteomes" id="UP000184300">
    <property type="component" value="Unassembled WGS sequence"/>
</dbReference>
<feature type="region of interest" description="Disordered" evidence="1">
    <location>
        <begin position="295"/>
        <end position="544"/>
    </location>
</feature>
<sequence length="544" mass="59797">MYIPPHFQWLEARQGPPGDASAGPDSQDSPDPGNKDSGKDNSGGTSARTNAAIIVAAVIVFAITVGVILFFILRTLRRMNCSPKYLPGKRLKDKWNRWNAGRSYGQLSNGSSSNQANDTAYHGSGRSGGSEMNTTDNATNGVRRETSVRSVITLPPYSAAPKPEEQIIAREGEREGMDVVVEFPETAEEEEVRREELMEGLYQIRVQRRQEHAEREARRQARRDARQRGDYIRLEELRLQSTIRDRSRSEARGNRGNSNSRNQSAATHLAESQSRGRDRRIASVSYAALGRVRHDGSRLRNNSTDSDNRPLLQSSGDGSTGELTHYRGESYSSLVSGSSVTSDGDTLTPVASQRQSMYSARSRSNSRPESIPEEEPETTGVDTTGAPPPPEYDFLDWGEAPAYSSPVVMQFGPDARGSRNLTGEARQTTGSNENERREERDETAQSNQNNETDQNTERSRPPQLPQLSLLPTIQVDVASPIGDLTPTTPTMPRPREEQAEHAPEHAPEHASEHAPEHPAEQPAEHSSNNGNSAPDTTAASHQNS</sequence>